<evidence type="ECO:0000256" key="11">
    <source>
        <dbReference type="ARBA" id="ARBA00060432"/>
    </source>
</evidence>
<dbReference type="GO" id="GO:0009847">
    <property type="term" value="P:spore germination"/>
    <property type="evidence" value="ECO:0007669"/>
    <property type="project" value="UniProtKB-ARBA"/>
</dbReference>
<dbReference type="Gene3D" id="3.30.200.20">
    <property type="entry name" value="Phosphorylase Kinase, domain 1"/>
    <property type="match status" value="1"/>
</dbReference>
<dbReference type="PANTHER" id="PTHR43289:SF34">
    <property type="entry name" value="SERINE_THREONINE-PROTEIN KINASE YBDM-RELATED"/>
    <property type="match status" value="1"/>
</dbReference>
<evidence type="ECO:0000259" key="17">
    <source>
        <dbReference type="PROSITE" id="PS51178"/>
    </source>
</evidence>
<dbReference type="OrthoDB" id="9788659at2"/>
<comment type="catalytic activity">
    <reaction evidence="10">
        <text>L-seryl-[protein] + ATP = O-phospho-L-seryl-[protein] + ADP + H(+)</text>
        <dbReference type="Rhea" id="RHEA:17989"/>
        <dbReference type="Rhea" id="RHEA-COMP:9863"/>
        <dbReference type="Rhea" id="RHEA-COMP:11604"/>
        <dbReference type="ChEBI" id="CHEBI:15378"/>
        <dbReference type="ChEBI" id="CHEBI:29999"/>
        <dbReference type="ChEBI" id="CHEBI:30616"/>
        <dbReference type="ChEBI" id="CHEBI:83421"/>
        <dbReference type="ChEBI" id="CHEBI:456216"/>
        <dbReference type="EC" id="2.7.11.1"/>
    </reaction>
</comment>
<feature type="binding site" evidence="13">
    <location>
        <position position="40"/>
    </location>
    <ligand>
        <name>ATP</name>
        <dbReference type="ChEBI" id="CHEBI:30616"/>
    </ligand>
</feature>
<evidence type="ECO:0000256" key="13">
    <source>
        <dbReference type="PROSITE-ProRule" id="PRU10141"/>
    </source>
</evidence>
<dbReference type="InterPro" id="IPR000719">
    <property type="entry name" value="Prot_kinase_dom"/>
</dbReference>
<evidence type="ECO:0000313" key="18">
    <source>
        <dbReference type="EMBL" id="OCS87624.1"/>
    </source>
</evidence>
<dbReference type="PROSITE" id="PS00108">
    <property type="entry name" value="PROTEIN_KINASE_ST"/>
    <property type="match status" value="1"/>
</dbReference>
<dbReference type="FunFam" id="1.10.510.10:FF:000021">
    <property type="entry name" value="Serine/threonine protein kinase"/>
    <property type="match status" value="1"/>
</dbReference>
<comment type="subcellular location">
    <subcellularLocation>
        <location evidence="11">Spore membrane</location>
        <topology evidence="11">Single-pass type II membrane protein</topology>
    </subcellularLocation>
</comment>
<dbReference type="GO" id="GO:0071224">
    <property type="term" value="P:cellular response to peptidoglycan"/>
    <property type="evidence" value="ECO:0007669"/>
    <property type="project" value="UniProtKB-ARBA"/>
</dbReference>
<evidence type="ECO:0000256" key="9">
    <source>
        <dbReference type="ARBA" id="ARBA00047899"/>
    </source>
</evidence>
<dbReference type="GO" id="GO:0007165">
    <property type="term" value="P:signal transduction"/>
    <property type="evidence" value="ECO:0007669"/>
    <property type="project" value="UniProtKB-ARBA"/>
</dbReference>
<evidence type="ECO:0000256" key="2">
    <source>
        <dbReference type="ARBA" id="ARBA00022527"/>
    </source>
</evidence>
<keyword evidence="19" id="KW-1185">Reference proteome</keyword>
<feature type="domain" description="PASTA" evidence="17">
    <location>
        <begin position="449"/>
        <end position="516"/>
    </location>
</feature>
<sequence length="719" mass="79607">MLEGKRISDRYKVLSLIGGGGMSHVYLAHDMILDREVAMKVLRYDFKNEEELHRRFQREALSVTSLTHPNIVGIYDVGQDEDVHYIVMEYVDGQTLKEYIQQHSPIPVARVVEIMLSLTHAISQAHDNHIIHRDIKPQNVLMNKEGEVKVTDFGIAVTLNATAYTQTNSVLGTVHYLSPEQARGGMATKKSDIYALGVVMYELLTGELPFYGESPVAIALKHLQEETPSVREKYSYIPQSVENVVLKATAKDPLHRYQSVEEMTQDLQTVLSPQRLHEQLFTLPLDDDDATKAMPIIKPVFPVQDATPTRRIEPVQPAVEEEDDDVVIAPPIKKAAVEPSPPSPEPPAKKKKSKSPMIIGILLGIMALLALLIFLLPSLMSPTKVSVPDVTALTLEEAIDELESQGFAVGDERERTSDTVDEGKIIETSPAAGKEIEQGGEIDLIVSIGKEKKSVSNYVGQNVDQVLSILKDRDYVDVVINEEYSDEKAGTVLSQSPVPGEQVVESETVLTLTVSQGSNTARVADLTGYNESALNEYARSSGFKINVTREEHSETIPAGDVMNQTPSANSSIEVGSTISVVMSKGPAEKPVKTFVQVISIPYSAEEQPVTEAPQQEEEAPAPDEEQDITDENESTEEELPVEEEPVEQPSETAEPIEQTIQIYIQDKNNTMSKPVEEFTITETTSHRIQLQIQEGTEAAYRVMRDNEVIIEEVISYDDL</sequence>
<dbReference type="FunFam" id="3.30.200.20:FF:000035">
    <property type="entry name" value="Serine/threonine protein kinase Stk1"/>
    <property type="match status" value="1"/>
</dbReference>
<dbReference type="InterPro" id="IPR005543">
    <property type="entry name" value="PASTA_dom"/>
</dbReference>
<comment type="caution">
    <text evidence="18">The sequence shown here is derived from an EMBL/GenBank/DDBJ whole genome shotgun (WGS) entry which is preliminary data.</text>
</comment>
<organism evidence="18 19">
    <name type="scientific">Caryophanon tenue</name>
    <dbReference type="NCBI Taxonomy" id="33978"/>
    <lineage>
        <taxon>Bacteria</taxon>
        <taxon>Bacillati</taxon>
        <taxon>Bacillota</taxon>
        <taxon>Bacilli</taxon>
        <taxon>Bacillales</taxon>
        <taxon>Caryophanaceae</taxon>
        <taxon>Caryophanon</taxon>
    </lineage>
</organism>
<dbReference type="Proteomes" id="UP000093199">
    <property type="component" value="Unassembled WGS sequence"/>
</dbReference>
<evidence type="ECO:0000259" key="16">
    <source>
        <dbReference type="PROSITE" id="PS50011"/>
    </source>
</evidence>
<dbReference type="RefSeq" id="WP_066543299.1">
    <property type="nucleotide sequence ID" value="NZ_MASJ01000003.1"/>
</dbReference>
<evidence type="ECO:0000256" key="12">
    <source>
        <dbReference type="ARBA" id="ARBA00070041"/>
    </source>
</evidence>
<keyword evidence="8" id="KW-0735">Signal-anchor</keyword>
<evidence type="ECO:0000256" key="5">
    <source>
        <dbReference type="ARBA" id="ARBA00022741"/>
    </source>
</evidence>
<dbReference type="PANTHER" id="PTHR43289">
    <property type="entry name" value="MITOGEN-ACTIVATED PROTEIN KINASE KINASE KINASE 20-RELATED"/>
    <property type="match status" value="1"/>
</dbReference>
<dbReference type="NCBIfam" id="NF033483">
    <property type="entry name" value="PknB_PASTA_kin"/>
    <property type="match status" value="1"/>
</dbReference>
<evidence type="ECO:0000256" key="14">
    <source>
        <dbReference type="SAM" id="MobiDB-lite"/>
    </source>
</evidence>
<evidence type="ECO:0000256" key="10">
    <source>
        <dbReference type="ARBA" id="ARBA00048679"/>
    </source>
</evidence>
<keyword evidence="4" id="KW-0808">Transferase</keyword>
<dbReference type="SMART" id="SM00740">
    <property type="entry name" value="PASTA"/>
    <property type="match status" value="3"/>
</dbReference>
<dbReference type="GO" id="GO:0004674">
    <property type="term" value="F:protein serine/threonine kinase activity"/>
    <property type="evidence" value="ECO:0007669"/>
    <property type="project" value="UniProtKB-KW"/>
</dbReference>
<feature type="domain" description="PASTA" evidence="17">
    <location>
        <begin position="517"/>
        <end position="584"/>
    </location>
</feature>
<feature type="compositionally biased region" description="Acidic residues" evidence="14">
    <location>
        <begin position="614"/>
        <end position="646"/>
    </location>
</feature>
<dbReference type="AlphaFoldDB" id="A0A1C0YKE9"/>
<dbReference type="InterPro" id="IPR011009">
    <property type="entry name" value="Kinase-like_dom_sf"/>
</dbReference>
<reference evidence="18 19" key="1">
    <citation type="submission" date="2016-07" db="EMBL/GenBank/DDBJ databases">
        <title>Caryophanon tenue genome sequencing.</title>
        <authorList>
            <person name="Verma A."/>
            <person name="Pal Y."/>
            <person name="Krishnamurthi S."/>
        </authorList>
    </citation>
    <scope>NUCLEOTIDE SEQUENCE [LARGE SCALE GENOMIC DNA]</scope>
    <source>
        <strain evidence="18 19">DSM 14152</strain>
    </source>
</reference>
<dbReference type="Pfam" id="PF00069">
    <property type="entry name" value="Pkinase"/>
    <property type="match status" value="1"/>
</dbReference>
<evidence type="ECO:0000256" key="8">
    <source>
        <dbReference type="ARBA" id="ARBA00022968"/>
    </source>
</evidence>
<keyword evidence="15" id="KW-0812">Transmembrane</keyword>
<comment type="catalytic activity">
    <reaction evidence="9">
        <text>L-threonyl-[protein] + ATP = O-phospho-L-threonyl-[protein] + ADP + H(+)</text>
        <dbReference type="Rhea" id="RHEA:46608"/>
        <dbReference type="Rhea" id="RHEA-COMP:11060"/>
        <dbReference type="Rhea" id="RHEA-COMP:11605"/>
        <dbReference type="ChEBI" id="CHEBI:15378"/>
        <dbReference type="ChEBI" id="CHEBI:30013"/>
        <dbReference type="ChEBI" id="CHEBI:30616"/>
        <dbReference type="ChEBI" id="CHEBI:61977"/>
        <dbReference type="ChEBI" id="CHEBI:456216"/>
        <dbReference type="EC" id="2.7.11.1"/>
    </reaction>
</comment>
<dbReference type="EMBL" id="MASJ01000003">
    <property type="protein sequence ID" value="OCS87624.1"/>
    <property type="molecule type" value="Genomic_DNA"/>
</dbReference>
<evidence type="ECO:0000256" key="6">
    <source>
        <dbReference type="ARBA" id="ARBA00022777"/>
    </source>
</evidence>
<keyword evidence="2 18" id="KW-0723">Serine/threonine-protein kinase</keyword>
<evidence type="ECO:0000313" key="19">
    <source>
        <dbReference type="Proteomes" id="UP000093199"/>
    </source>
</evidence>
<dbReference type="Gene3D" id="3.30.10.20">
    <property type="match status" value="3"/>
</dbReference>
<keyword evidence="5 13" id="KW-0547">Nucleotide-binding</keyword>
<gene>
    <name evidence="18" type="ORF">A6M13_09995</name>
</gene>
<feature type="region of interest" description="Disordered" evidence="14">
    <location>
        <begin position="605"/>
        <end position="655"/>
    </location>
</feature>
<feature type="domain" description="PASTA" evidence="17">
    <location>
        <begin position="381"/>
        <end position="448"/>
    </location>
</feature>
<keyword evidence="15" id="KW-1133">Transmembrane helix</keyword>
<dbReference type="CDD" id="cd06577">
    <property type="entry name" value="PASTA_pknB"/>
    <property type="match status" value="3"/>
</dbReference>
<dbReference type="Gene3D" id="2.60.40.2560">
    <property type="match status" value="1"/>
</dbReference>
<name>A0A1C0YKE9_9BACL</name>
<protein>
    <recommendedName>
        <fullName evidence="12">Serine/threonine-protein kinase PrkC</fullName>
        <ecNumber evidence="1">2.7.11.1</ecNumber>
    </recommendedName>
</protein>
<keyword evidence="3" id="KW-0309">Germination</keyword>
<feature type="domain" description="Protein kinase" evidence="16">
    <location>
        <begin position="11"/>
        <end position="271"/>
    </location>
</feature>
<dbReference type="Pfam" id="PF21160">
    <property type="entry name" value="PrkC-like_PASTA-like"/>
    <property type="match status" value="1"/>
</dbReference>
<dbReference type="Pfam" id="PF03793">
    <property type="entry name" value="PASTA"/>
    <property type="match status" value="3"/>
</dbReference>
<dbReference type="Gene3D" id="1.10.510.10">
    <property type="entry name" value="Transferase(Phosphotransferase) domain 1"/>
    <property type="match status" value="1"/>
</dbReference>
<keyword evidence="7 13" id="KW-0067">ATP-binding</keyword>
<evidence type="ECO:0000256" key="4">
    <source>
        <dbReference type="ARBA" id="ARBA00022679"/>
    </source>
</evidence>
<proteinExistence type="predicted"/>
<dbReference type="InterPro" id="IPR017441">
    <property type="entry name" value="Protein_kinase_ATP_BS"/>
</dbReference>
<dbReference type="InterPro" id="IPR008271">
    <property type="entry name" value="Ser/Thr_kinase_AS"/>
</dbReference>
<evidence type="ECO:0000256" key="7">
    <source>
        <dbReference type="ARBA" id="ARBA00022840"/>
    </source>
</evidence>
<dbReference type="STRING" id="33978.A6M13_09995"/>
<dbReference type="GO" id="GO:0005524">
    <property type="term" value="F:ATP binding"/>
    <property type="evidence" value="ECO:0007669"/>
    <property type="project" value="UniProtKB-UniRule"/>
</dbReference>
<feature type="region of interest" description="Disordered" evidence="14">
    <location>
        <begin position="332"/>
        <end position="352"/>
    </location>
</feature>
<evidence type="ECO:0000256" key="3">
    <source>
        <dbReference type="ARBA" id="ARBA00022544"/>
    </source>
</evidence>
<dbReference type="PROSITE" id="PS50011">
    <property type="entry name" value="PROTEIN_KINASE_DOM"/>
    <property type="match status" value="1"/>
</dbReference>
<dbReference type="CDD" id="cd14014">
    <property type="entry name" value="STKc_PknB_like"/>
    <property type="match status" value="1"/>
</dbReference>
<dbReference type="PROSITE" id="PS51178">
    <property type="entry name" value="PASTA"/>
    <property type="match status" value="3"/>
</dbReference>
<dbReference type="SMART" id="SM00220">
    <property type="entry name" value="S_TKc"/>
    <property type="match status" value="1"/>
</dbReference>
<evidence type="ECO:0000256" key="1">
    <source>
        <dbReference type="ARBA" id="ARBA00012513"/>
    </source>
</evidence>
<dbReference type="SUPFAM" id="SSF56112">
    <property type="entry name" value="Protein kinase-like (PK-like)"/>
    <property type="match status" value="1"/>
</dbReference>
<feature type="transmembrane region" description="Helical" evidence="15">
    <location>
        <begin position="358"/>
        <end position="380"/>
    </location>
</feature>
<dbReference type="EC" id="2.7.11.1" evidence="1"/>
<accession>A0A1C0YKE9</accession>
<keyword evidence="15" id="KW-0472">Membrane</keyword>
<dbReference type="PROSITE" id="PS00107">
    <property type="entry name" value="PROTEIN_KINASE_ATP"/>
    <property type="match status" value="1"/>
</dbReference>
<keyword evidence="6 18" id="KW-0418">Kinase</keyword>
<evidence type="ECO:0000256" key="15">
    <source>
        <dbReference type="SAM" id="Phobius"/>
    </source>
</evidence>